<reference evidence="3" key="1">
    <citation type="submission" date="2017-02" db="UniProtKB">
        <authorList>
            <consortium name="WormBaseParasite"/>
        </authorList>
    </citation>
    <scope>IDENTIFICATION</scope>
</reference>
<evidence type="ECO:0000256" key="1">
    <source>
        <dbReference type="SAM" id="MobiDB-lite"/>
    </source>
</evidence>
<keyword evidence="2" id="KW-1185">Reference proteome</keyword>
<name>A0A0M3HH49_ASCLU</name>
<dbReference type="Proteomes" id="UP000036681">
    <property type="component" value="Unplaced"/>
</dbReference>
<organism evidence="2 3">
    <name type="scientific">Ascaris lumbricoides</name>
    <name type="common">Giant roundworm</name>
    <dbReference type="NCBI Taxonomy" id="6252"/>
    <lineage>
        <taxon>Eukaryota</taxon>
        <taxon>Metazoa</taxon>
        <taxon>Ecdysozoa</taxon>
        <taxon>Nematoda</taxon>
        <taxon>Chromadorea</taxon>
        <taxon>Rhabditida</taxon>
        <taxon>Spirurina</taxon>
        <taxon>Ascaridomorpha</taxon>
        <taxon>Ascaridoidea</taxon>
        <taxon>Ascarididae</taxon>
        <taxon>Ascaris</taxon>
    </lineage>
</organism>
<feature type="region of interest" description="Disordered" evidence="1">
    <location>
        <begin position="1"/>
        <end position="47"/>
    </location>
</feature>
<protein>
    <submittedName>
        <fullName evidence="3">Uncharacterized protein</fullName>
    </submittedName>
</protein>
<feature type="region of interest" description="Disordered" evidence="1">
    <location>
        <begin position="69"/>
        <end position="88"/>
    </location>
</feature>
<feature type="compositionally biased region" description="Basic and acidic residues" evidence="1">
    <location>
        <begin position="1"/>
        <end position="22"/>
    </location>
</feature>
<dbReference type="AlphaFoldDB" id="A0A0M3HH49"/>
<accession>A0A0M3HH49</accession>
<evidence type="ECO:0000313" key="2">
    <source>
        <dbReference type="Proteomes" id="UP000036681"/>
    </source>
</evidence>
<proteinExistence type="predicted"/>
<dbReference type="WBParaSite" id="ALUE_0000084401-mRNA-1">
    <property type="protein sequence ID" value="ALUE_0000084401-mRNA-1"/>
    <property type="gene ID" value="ALUE_0000084401"/>
</dbReference>
<sequence length="111" mass="12104">MEIRHYSERTKLGVHNAERPPIKVESATKTAEIPHQTPPPVDEISGKEIPRLISDIEASDNGHIVANSEAEGSALKPSSTKSDSSSNVNILTKKAQPIKGIFFEFIENKNG</sequence>
<evidence type="ECO:0000313" key="3">
    <source>
        <dbReference type="WBParaSite" id="ALUE_0000084401-mRNA-1"/>
    </source>
</evidence>
<feature type="compositionally biased region" description="Low complexity" evidence="1">
    <location>
        <begin position="73"/>
        <end position="86"/>
    </location>
</feature>